<evidence type="ECO:0000256" key="3">
    <source>
        <dbReference type="ARBA" id="ARBA00023125"/>
    </source>
</evidence>
<dbReference type="GO" id="GO:0003677">
    <property type="term" value="F:DNA binding"/>
    <property type="evidence" value="ECO:0007669"/>
    <property type="project" value="UniProtKB-KW"/>
</dbReference>
<accession>A0A7W9UUP1</accession>
<organism evidence="7 8">
    <name type="scientific">Streptomyces echinatus</name>
    <dbReference type="NCBI Taxonomy" id="67293"/>
    <lineage>
        <taxon>Bacteria</taxon>
        <taxon>Bacillati</taxon>
        <taxon>Actinomycetota</taxon>
        <taxon>Actinomycetes</taxon>
        <taxon>Kitasatosporales</taxon>
        <taxon>Streptomycetaceae</taxon>
        <taxon>Streptomyces</taxon>
    </lineage>
</organism>
<keyword evidence="3 7" id="KW-0238">DNA-binding</keyword>
<dbReference type="RefSeq" id="WP_184972722.1">
    <property type="nucleotide sequence ID" value="NZ_BAAAWF010000113.1"/>
</dbReference>
<dbReference type="InterPro" id="IPR036390">
    <property type="entry name" value="WH_DNA-bd_sf"/>
</dbReference>
<evidence type="ECO:0000256" key="5">
    <source>
        <dbReference type="SAM" id="MobiDB-lite"/>
    </source>
</evidence>
<name>A0A7W9UUP1_9ACTN</name>
<dbReference type="InterPro" id="IPR000847">
    <property type="entry name" value="LysR_HTH_N"/>
</dbReference>
<dbReference type="PANTHER" id="PTHR30346:SF0">
    <property type="entry name" value="HCA OPERON TRANSCRIPTIONAL ACTIVATOR HCAR"/>
    <property type="match status" value="1"/>
</dbReference>
<dbReference type="PRINTS" id="PR00039">
    <property type="entry name" value="HTHLYSR"/>
</dbReference>
<evidence type="ECO:0000256" key="1">
    <source>
        <dbReference type="ARBA" id="ARBA00009437"/>
    </source>
</evidence>
<dbReference type="Proteomes" id="UP000585836">
    <property type="component" value="Unassembled WGS sequence"/>
</dbReference>
<reference evidence="7 8" key="1">
    <citation type="submission" date="2020-08" db="EMBL/GenBank/DDBJ databases">
        <title>Genomic Encyclopedia of Type Strains, Phase III (KMG-III): the genomes of soil and plant-associated and newly described type strains.</title>
        <authorList>
            <person name="Whitman W."/>
        </authorList>
    </citation>
    <scope>NUCLEOTIDE SEQUENCE [LARGE SCALE GENOMIC DNA]</scope>
    <source>
        <strain evidence="7 8">CECT 3313</strain>
    </source>
</reference>
<comment type="caution">
    <text evidence="7">The sequence shown here is derived from an EMBL/GenBank/DDBJ whole genome shotgun (WGS) entry which is preliminary data.</text>
</comment>
<dbReference type="Pfam" id="PF00126">
    <property type="entry name" value="HTH_1"/>
    <property type="match status" value="1"/>
</dbReference>
<keyword evidence="8" id="KW-1185">Reference proteome</keyword>
<feature type="domain" description="HTH lysR-type" evidence="6">
    <location>
        <begin position="1"/>
        <end position="59"/>
    </location>
</feature>
<protein>
    <submittedName>
        <fullName evidence="7">DNA-binding transcriptional LysR family regulator</fullName>
    </submittedName>
</protein>
<dbReference type="PANTHER" id="PTHR30346">
    <property type="entry name" value="TRANSCRIPTIONAL DUAL REGULATOR HCAR-RELATED"/>
    <property type="match status" value="1"/>
</dbReference>
<evidence type="ECO:0000256" key="2">
    <source>
        <dbReference type="ARBA" id="ARBA00023015"/>
    </source>
</evidence>
<dbReference type="PROSITE" id="PS50931">
    <property type="entry name" value="HTH_LYSR"/>
    <property type="match status" value="1"/>
</dbReference>
<keyword evidence="2" id="KW-0805">Transcription regulation</keyword>
<evidence type="ECO:0000256" key="4">
    <source>
        <dbReference type="ARBA" id="ARBA00023163"/>
    </source>
</evidence>
<keyword evidence="4" id="KW-0804">Transcription</keyword>
<comment type="similarity">
    <text evidence="1">Belongs to the LysR transcriptional regulatory family.</text>
</comment>
<dbReference type="FunFam" id="1.10.10.10:FF:000001">
    <property type="entry name" value="LysR family transcriptional regulator"/>
    <property type="match status" value="1"/>
</dbReference>
<dbReference type="InterPro" id="IPR036388">
    <property type="entry name" value="WH-like_DNA-bd_sf"/>
</dbReference>
<dbReference type="AlphaFoldDB" id="A0A7W9UUP1"/>
<evidence type="ECO:0000313" key="7">
    <source>
        <dbReference type="EMBL" id="MBB5931381.1"/>
    </source>
</evidence>
<gene>
    <name evidence="7" type="ORF">FHS34_006890</name>
</gene>
<dbReference type="EMBL" id="JACHJK010000016">
    <property type="protein sequence ID" value="MBB5931381.1"/>
    <property type="molecule type" value="Genomic_DNA"/>
</dbReference>
<dbReference type="SUPFAM" id="SSF46785">
    <property type="entry name" value="Winged helix' DNA-binding domain"/>
    <property type="match status" value="1"/>
</dbReference>
<dbReference type="Gene3D" id="1.10.10.10">
    <property type="entry name" value="Winged helix-like DNA-binding domain superfamily/Winged helix DNA-binding domain"/>
    <property type="match status" value="1"/>
</dbReference>
<sequence>MDLLAHLEAYVATADEGSFSRAADRLGIAQPLLSRRIKTLEEHFGGSLFDRSRRRITTTELGVTLLPYARDVLDRAQRLRQVAGSARRSRVRAVGVPADCAPATLARAIRAGGERGITLGMRELTPLERESGLADGSLGYALLRTAPEQAAYQAPLGLASAPEPDASASGLTRRTVHLEELRPRRGSTARPSAPPPLLLLTEDQVPYFEDRMARAAARAGLPEGRIRPAGPAATALAETLAGRALLVCAEPFARQHGAHWTPLAERALHRGYDVSGAPGRTDAEDVPDWLAAPLASAVGAVPRRNGGPEPGAGGEDASARLAARG</sequence>
<dbReference type="GO" id="GO:0003700">
    <property type="term" value="F:DNA-binding transcription factor activity"/>
    <property type="evidence" value="ECO:0007669"/>
    <property type="project" value="InterPro"/>
</dbReference>
<evidence type="ECO:0000313" key="8">
    <source>
        <dbReference type="Proteomes" id="UP000585836"/>
    </source>
</evidence>
<feature type="region of interest" description="Disordered" evidence="5">
    <location>
        <begin position="299"/>
        <end position="325"/>
    </location>
</feature>
<evidence type="ECO:0000259" key="6">
    <source>
        <dbReference type="PROSITE" id="PS50931"/>
    </source>
</evidence>
<proteinExistence type="inferred from homology"/>
<dbReference type="GO" id="GO:0032993">
    <property type="term" value="C:protein-DNA complex"/>
    <property type="evidence" value="ECO:0007669"/>
    <property type="project" value="TreeGrafter"/>
</dbReference>